<evidence type="ECO:0000259" key="1">
    <source>
        <dbReference type="PROSITE" id="PS51352"/>
    </source>
</evidence>
<dbReference type="AlphaFoldDB" id="A0A1H3RUS0"/>
<dbReference type="InterPro" id="IPR013766">
    <property type="entry name" value="Thioredoxin_domain"/>
</dbReference>
<dbReference type="PROSITE" id="PS51352">
    <property type="entry name" value="THIOREDOXIN_2"/>
    <property type="match status" value="1"/>
</dbReference>
<dbReference type="InterPro" id="IPR036249">
    <property type="entry name" value="Thioredoxin-like_sf"/>
</dbReference>
<dbReference type="EMBL" id="FNPI01000009">
    <property type="protein sequence ID" value="SDZ29058.1"/>
    <property type="molecule type" value="Genomic_DNA"/>
</dbReference>
<dbReference type="CDD" id="cd02947">
    <property type="entry name" value="TRX_family"/>
    <property type="match status" value="1"/>
</dbReference>
<dbReference type="PANTHER" id="PTHR10438:SF468">
    <property type="entry name" value="THIOREDOXIN-1-RELATED"/>
    <property type="match status" value="1"/>
</dbReference>
<sequence>MKELTSQEQLDEVIQGEGAVLMFSAGWCPDCVVIEPVLPEVEAAFSQFAFYKVDRDKFIEVCQKWDVLGIPSFIVFKNGKEVHRFVSKHRKTKAEITQFLTEAAEK</sequence>
<protein>
    <submittedName>
        <fullName evidence="2">Thioredoxin</fullName>
    </submittedName>
</protein>
<proteinExistence type="predicted"/>
<feature type="domain" description="Thioredoxin" evidence="1">
    <location>
        <begin position="1"/>
        <end position="105"/>
    </location>
</feature>
<dbReference type="SUPFAM" id="SSF52833">
    <property type="entry name" value="Thioredoxin-like"/>
    <property type="match status" value="1"/>
</dbReference>
<accession>A0A1H3RUS0</accession>
<dbReference type="InterPro" id="IPR050620">
    <property type="entry name" value="Thioredoxin_H-type-like"/>
</dbReference>
<dbReference type="Pfam" id="PF00085">
    <property type="entry name" value="Thioredoxin"/>
    <property type="match status" value="1"/>
</dbReference>
<dbReference type="PANTHER" id="PTHR10438">
    <property type="entry name" value="THIOREDOXIN"/>
    <property type="match status" value="1"/>
</dbReference>
<dbReference type="STRING" id="1503961.SAMN05421736_10948"/>
<reference evidence="3" key="1">
    <citation type="submission" date="2016-10" db="EMBL/GenBank/DDBJ databases">
        <authorList>
            <person name="Varghese N."/>
            <person name="Submissions S."/>
        </authorList>
    </citation>
    <scope>NUCLEOTIDE SEQUENCE [LARGE SCALE GENOMIC DNA]</scope>
    <source>
        <strain evidence="3">SP</strain>
    </source>
</reference>
<dbReference type="Gene3D" id="3.40.30.10">
    <property type="entry name" value="Glutaredoxin"/>
    <property type="match status" value="1"/>
</dbReference>
<dbReference type="OrthoDB" id="7629852at2"/>
<gene>
    <name evidence="2" type="ORF">SAMN05421736_10948</name>
</gene>
<keyword evidence="3" id="KW-1185">Reference proteome</keyword>
<name>A0A1H3RUS0_9BACI</name>
<dbReference type="Proteomes" id="UP000198935">
    <property type="component" value="Unassembled WGS sequence"/>
</dbReference>
<organism evidence="2 3">
    <name type="scientific">Evansella caseinilytica</name>
    <dbReference type="NCBI Taxonomy" id="1503961"/>
    <lineage>
        <taxon>Bacteria</taxon>
        <taxon>Bacillati</taxon>
        <taxon>Bacillota</taxon>
        <taxon>Bacilli</taxon>
        <taxon>Bacillales</taxon>
        <taxon>Bacillaceae</taxon>
        <taxon>Evansella</taxon>
    </lineage>
</organism>
<evidence type="ECO:0000313" key="3">
    <source>
        <dbReference type="Proteomes" id="UP000198935"/>
    </source>
</evidence>
<evidence type="ECO:0000313" key="2">
    <source>
        <dbReference type="EMBL" id="SDZ29058.1"/>
    </source>
</evidence>